<dbReference type="STRING" id="550540.Fbal_1174"/>
<dbReference type="Gene3D" id="2.40.128.270">
    <property type="match status" value="2"/>
</dbReference>
<feature type="domain" description="DUF306" evidence="1">
    <location>
        <begin position="27"/>
        <end position="121"/>
    </location>
</feature>
<dbReference type="Pfam" id="PF03724">
    <property type="entry name" value="META"/>
    <property type="match status" value="2"/>
</dbReference>
<dbReference type="eggNOG" id="COG3187">
    <property type="taxonomic scope" value="Bacteria"/>
</dbReference>
<dbReference type="InterPro" id="IPR038670">
    <property type="entry name" value="HslJ-like_sf"/>
</dbReference>
<organism evidence="2 3">
    <name type="scientific">Ferrimonas balearica (strain DSM 9799 / CCM 4581 / KCTC 23876 / PAT)</name>
    <dbReference type="NCBI Taxonomy" id="550540"/>
    <lineage>
        <taxon>Bacteria</taxon>
        <taxon>Pseudomonadati</taxon>
        <taxon>Pseudomonadota</taxon>
        <taxon>Gammaproteobacteria</taxon>
        <taxon>Alteromonadales</taxon>
        <taxon>Ferrimonadaceae</taxon>
        <taxon>Ferrimonas</taxon>
    </lineage>
</organism>
<dbReference type="AlphaFoldDB" id="E1SW94"/>
<proteinExistence type="predicted"/>
<dbReference type="OrthoDB" id="5348860at2"/>
<evidence type="ECO:0000313" key="2">
    <source>
        <dbReference type="EMBL" id="ADN75383.1"/>
    </source>
</evidence>
<accession>E1SW94</accession>
<dbReference type="Proteomes" id="UP000006683">
    <property type="component" value="Chromosome"/>
</dbReference>
<name>E1SW94_FERBD</name>
<dbReference type="GeneID" id="67181409"/>
<reference evidence="2 3" key="1">
    <citation type="journal article" date="2010" name="Stand. Genomic Sci.">
        <title>Complete genome sequence of Ferrimonas balearica type strain (PAT).</title>
        <authorList>
            <person name="Nolan M."/>
            <person name="Sikorski J."/>
            <person name="Davenport K."/>
            <person name="Lucas S."/>
            <person name="Glavina Del Rio T."/>
            <person name="Tice H."/>
            <person name="Cheng J."/>
            <person name="Goodwin L."/>
            <person name="Pitluck S."/>
            <person name="Liolios K."/>
            <person name="Ivanova N."/>
            <person name="Mavromatis K."/>
            <person name="Ovchinnikova G."/>
            <person name="Pati A."/>
            <person name="Chen A."/>
            <person name="Palaniappan K."/>
            <person name="Land M."/>
            <person name="Hauser L."/>
            <person name="Chang Y."/>
            <person name="Jeffries C."/>
            <person name="Tapia R."/>
            <person name="Brettin T."/>
            <person name="Detter J."/>
            <person name="Han C."/>
            <person name="Yasawong M."/>
            <person name="Rohde M."/>
            <person name="Tindall B."/>
            <person name="Goker M."/>
            <person name="Woyke T."/>
            <person name="Bristow J."/>
            <person name="Eisen J."/>
            <person name="Markowitz V."/>
            <person name="Hugenholtz P."/>
            <person name="Kyrpides N."/>
            <person name="Klenk H."/>
            <person name="Lapidus A."/>
        </authorList>
    </citation>
    <scope>NUCLEOTIDE SEQUENCE [LARGE SCALE GENOMIC DNA]</scope>
    <source>
        <strain evidence="3">DSM 9799 / CCM 4581 / KCTC 23876 / PAT</strain>
    </source>
</reference>
<dbReference type="RefSeq" id="WP_013344689.1">
    <property type="nucleotide sequence ID" value="NC_014541.1"/>
</dbReference>
<dbReference type="PROSITE" id="PS51257">
    <property type="entry name" value="PROKAR_LIPOPROTEIN"/>
    <property type="match status" value="1"/>
</dbReference>
<keyword evidence="3" id="KW-1185">Reference proteome</keyword>
<dbReference type="InterPro" id="IPR053147">
    <property type="entry name" value="Hsp_HslJ-like"/>
</dbReference>
<dbReference type="PANTHER" id="PTHR35535:SF1">
    <property type="entry name" value="HEAT SHOCK PROTEIN HSLJ"/>
    <property type="match status" value="1"/>
</dbReference>
<dbReference type="KEGG" id="fbl:Fbal_1174"/>
<dbReference type="EMBL" id="CP002209">
    <property type="protein sequence ID" value="ADN75383.1"/>
    <property type="molecule type" value="Genomic_DNA"/>
</dbReference>
<dbReference type="InterPro" id="IPR005184">
    <property type="entry name" value="DUF306_Meta_HslJ"/>
</dbReference>
<dbReference type="PANTHER" id="PTHR35535">
    <property type="entry name" value="HEAT SHOCK PROTEIN HSLJ"/>
    <property type="match status" value="1"/>
</dbReference>
<feature type="domain" description="DUF306" evidence="1">
    <location>
        <begin position="141"/>
        <end position="242"/>
    </location>
</feature>
<evidence type="ECO:0000259" key="1">
    <source>
        <dbReference type="Pfam" id="PF03724"/>
    </source>
</evidence>
<dbReference type="HOGENOM" id="CLU_1101588_0_0_6"/>
<gene>
    <name evidence="2" type="ordered locus">Fbal_1174</name>
</gene>
<protein>
    <recommendedName>
        <fullName evidence="1">DUF306 domain-containing protein</fullName>
    </recommendedName>
</protein>
<evidence type="ECO:0000313" key="3">
    <source>
        <dbReference type="Proteomes" id="UP000006683"/>
    </source>
</evidence>
<sequence length="252" mass="27274">MKPIALASVALVLAGCAATEKGPSPYEGQWLIGRVNGEALMVGPQQAKPTLTVQEERMNTSFGCNQINGTWPEAGEAFGPQMSTRMGCPAPIAEMEQSYNQAMAGANNYRIEHGRLQILAGDTVVVEAYRDVPTSQLAALNGTWSLDKMSGVDSIQGLYDGRPPYLALDMNDGRANGNSGCNQFFASVTPAGDALWLQQAGMTLVACPDNLARQEQVMMQHFADADRTVEQDGKLQWWKGDTLLLEFSRQAQ</sequence>